<protein>
    <submittedName>
        <fullName evidence="2">Abortive infection family protein</fullName>
    </submittedName>
</protein>
<dbReference type="Pfam" id="PF14355">
    <property type="entry name" value="Abi_C"/>
    <property type="match status" value="1"/>
</dbReference>
<evidence type="ECO:0000259" key="1">
    <source>
        <dbReference type="Pfam" id="PF14355"/>
    </source>
</evidence>
<comment type="caution">
    <text evidence="2">The sequence shown here is derived from an EMBL/GenBank/DDBJ whole genome shotgun (WGS) entry which is preliminary data.</text>
</comment>
<dbReference type="InterPro" id="IPR026001">
    <property type="entry name" value="Abi-like_C"/>
</dbReference>
<name>A0ABT3GBR4_9BACT</name>
<evidence type="ECO:0000313" key="2">
    <source>
        <dbReference type="EMBL" id="MCW1921052.1"/>
    </source>
</evidence>
<organism evidence="2 3">
    <name type="scientific">Luteolibacter arcticus</name>
    <dbReference type="NCBI Taxonomy" id="1581411"/>
    <lineage>
        <taxon>Bacteria</taxon>
        <taxon>Pseudomonadati</taxon>
        <taxon>Verrucomicrobiota</taxon>
        <taxon>Verrucomicrobiia</taxon>
        <taxon>Verrucomicrobiales</taxon>
        <taxon>Verrucomicrobiaceae</taxon>
        <taxon>Luteolibacter</taxon>
    </lineage>
</organism>
<proteinExistence type="predicted"/>
<dbReference type="RefSeq" id="WP_264485161.1">
    <property type="nucleotide sequence ID" value="NZ_JAPDDT010000001.1"/>
</dbReference>
<evidence type="ECO:0000313" key="3">
    <source>
        <dbReference type="Proteomes" id="UP001320876"/>
    </source>
</evidence>
<sequence>MTLTQELLNRLPTRFNDFDYYQVIVGKITENQTANPDIAIESCKSLVEGISKSILKHTDKTYRDNQRPTEELAPLFKKAVNALAGRGANIEEKFTKAVGNFVHQLGSVRNERGDISHGKSAPKLIKSTPHFASLVVQATDGLSSFLLHELFALDLSDVIPLEYADNPDFNDSLDDLYPIQGRLSYSRALFDQDFVAYEEQLEDFKAEQEELREEEMRADAYMDYVIDMKAEPSPDEDAPDPEE</sequence>
<feature type="domain" description="Abortive infection protein-like C-terminal" evidence="1">
    <location>
        <begin position="75"/>
        <end position="147"/>
    </location>
</feature>
<dbReference type="Proteomes" id="UP001320876">
    <property type="component" value="Unassembled WGS sequence"/>
</dbReference>
<gene>
    <name evidence="2" type="ORF">OKA05_00705</name>
</gene>
<accession>A0ABT3GBR4</accession>
<dbReference type="EMBL" id="JAPDDT010000001">
    <property type="protein sequence ID" value="MCW1921052.1"/>
    <property type="molecule type" value="Genomic_DNA"/>
</dbReference>
<keyword evidence="3" id="KW-1185">Reference proteome</keyword>
<reference evidence="2 3" key="1">
    <citation type="submission" date="2022-10" db="EMBL/GenBank/DDBJ databases">
        <title>Luteolibacter arcticus strain CCTCC AB 2014275, whole genome shotgun sequencing project.</title>
        <authorList>
            <person name="Zhao G."/>
            <person name="Shen L."/>
        </authorList>
    </citation>
    <scope>NUCLEOTIDE SEQUENCE [LARGE SCALE GENOMIC DNA]</scope>
    <source>
        <strain evidence="2 3">CCTCC AB 2014275</strain>
    </source>
</reference>